<protein>
    <submittedName>
        <fullName evidence="1">Uncharacterized protein</fullName>
    </submittedName>
</protein>
<comment type="caution">
    <text evidence="1">The sequence shown here is derived from an EMBL/GenBank/DDBJ whole genome shotgun (WGS) entry which is preliminary data.</text>
</comment>
<organism evidence="1 2">
    <name type="scientific">Bradyrhizobium diversitatis</name>
    <dbReference type="NCBI Taxonomy" id="2755406"/>
    <lineage>
        <taxon>Bacteria</taxon>
        <taxon>Pseudomonadati</taxon>
        <taxon>Pseudomonadota</taxon>
        <taxon>Alphaproteobacteria</taxon>
        <taxon>Hyphomicrobiales</taxon>
        <taxon>Nitrobacteraceae</taxon>
        <taxon>Bradyrhizobium</taxon>
    </lineage>
</organism>
<proteinExistence type="predicted"/>
<evidence type="ECO:0000313" key="1">
    <source>
        <dbReference type="EMBL" id="MBH5385052.1"/>
    </source>
</evidence>
<dbReference type="EMBL" id="JACEGD010000002">
    <property type="protein sequence ID" value="MBH5385052.1"/>
    <property type="molecule type" value="Genomic_DNA"/>
</dbReference>
<gene>
    <name evidence="1" type="ORF">H1B27_02010</name>
</gene>
<dbReference type="RefSeq" id="WP_197964815.1">
    <property type="nucleotide sequence ID" value="NZ_JACEGD010000002.1"/>
</dbReference>
<dbReference type="Proteomes" id="UP001194539">
    <property type="component" value="Unassembled WGS sequence"/>
</dbReference>
<evidence type="ECO:0000313" key="2">
    <source>
        <dbReference type="Proteomes" id="UP001194539"/>
    </source>
</evidence>
<name>A0ABS0NW28_9BRAD</name>
<sequence length="325" mass="38330">MPDIPTLPLPSILPHPDAIRSWKQTATDYESDCWEFQYEIHRYLGRVDDEALRARYDNIVRNMHAIISEDRNVIPIHSFLSSWYWYRKEHQTRYEFALRKLQLHRPLPLIAKRDLTAAPARPRSPNAGDVLFRYGERKWLQGLMDFGRLRMRSAEQYALMEKDPARHDDERVKHSYSPGQYVTLTMPDGQVVRPVSDLKYSTSGTDYFLYCVAMDWDPYLFDEFSGTDCCVVIKDPDEFARRMEQAAASQLPGWYFHHCPIDYFDTHERRPRERIDNAMSKEFRFAYQREYRFLFAGFGRSAAGHIDLELGPLHDIAELHDRPAV</sequence>
<accession>A0ABS0NW28</accession>
<keyword evidence="2" id="KW-1185">Reference proteome</keyword>
<reference evidence="1 2" key="1">
    <citation type="submission" date="2020-07" db="EMBL/GenBank/DDBJ databases">
        <title>Bradyrhizobium diversity isolated from nodules of indigenous legumes of Western Australia.</title>
        <authorList>
            <person name="Klepa M.S."/>
        </authorList>
    </citation>
    <scope>NUCLEOTIDE SEQUENCE [LARGE SCALE GENOMIC DNA]</scope>
    <source>
        <strain evidence="1 2">CNPSo 4019</strain>
    </source>
</reference>